<dbReference type="EMBL" id="JADYXP020000021">
    <property type="protein sequence ID" value="KAL0103629.1"/>
    <property type="molecule type" value="Genomic_DNA"/>
</dbReference>
<protein>
    <submittedName>
        <fullName evidence="2">Uncharacterized protein</fullName>
    </submittedName>
</protein>
<evidence type="ECO:0000256" key="1">
    <source>
        <dbReference type="SAM" id="MobiDB-lite"/>
    </source>
</evidence>
<keyword evidence="3" id="KW-1185">Reference proteome</keyword>
<dbReference type="Proteomes" id="UP001430953">
    <property type="component" value="Unassembled WGS sequence"/>
</dbReference>
<evidence type="ECO:0000313" key="2">
    <source>
        <dbReference type="EMBL" id="KAL0103629.1"/>
    </source>
</evidence>
<reference evidence="2 3" key="1">
    <citation type="submission" date="2023-03" db="EMBL/GenBank/DDBJ databases">
        <title>High recombination rates correlate with genetic variation in Cardiocondyla obscurior ants.</title>
        <authorList>
            <person name="Errbii M."/>
        </authorList>
    </citation>
    <scope>NUCLEOTIDE SEQUENCE [LARGE SCALE GENOMIC DNA]</scope>
    <source>
        <strain evidence="2">Alpha-2009</strain>
        <tissue evidence="2">Whole body</tissue>
    </source>
</reference>
<feature type="region of interest" description="Disordered" evidence="1">
    <location>
        <begin position="45"/>
        <end position="65"/>
    </location>
</feature>
<sequence>MRLDKMVYEINKRYTQLCKNNKLFVFCNPERTMSLYKSWSRVEKHCGRKKKKKKRHISRFARSNRHRHRPCLIRQAFESPAGLSTLLLIRQNRNRTRSVSRSPRNFNATTPCNTRNIAVNKYNK</sequence>
<evidence type="ECO:0000313" key="3">
    <source>
        <dbReference type="Proteomes" id="UP001430953"/>
    </source>
</evidence>
<name>A0AAW2EIT0_9HYME</name>
<gene>
    <name evidence="2" type="ORF">PUN28_017722</name>
</gene>
<dbReference type="AlphaFoldDB" id="A0AAW2EIT0"/>
<comment type="caution">
    <text evidence="2">The sequence shown here is derived from an EMBL/GenBank/DDBJ whole genome shotgun (WGS) entry which is preliminary data.</text>
</comment>
<organism evidence="2 3">
    <name type="scientific">Cardiocondyla obscurior</name>
    <dbReference type="NCBI Taxonomy" id="286306"/>
    <lineage>
        <taxon>Eukaryota</taxon>
        <taxon>Metazoa</taxon>
        <taxon>Ecdysozoa</taxon>
        <taxon>Arthropoda</taxon>
        <taxon>Hexapoda</taxon>
        <taxon>Insecta</taxon>
        <taxon>Pterygota</taxon>
        <taxon>Neoptera</taxon>
        <taxon>Endopterygota</taxon>
        <taxon>Hymenoptera</taxon>
        <taxon>Apocrita</taxon>
        <taxon>Aculeata</taxon>
        <taxon>Formicoidea</taxon>
        <taxon>Formicidae</taxon>
        <taxon>Myrmicinae</taxon>
        <taxon>Cardiocondyla</taxon>
    </lineage>
</organism>
<proteinExistence type="predicted"/>
<accession>A0AAW2EIT0</accession>
<feature type="compositionally biased region" description="Basic residues" evidence="1">
    <location>
        <begin position="46"/>
        <end position="65"/>
    </location>
</feature>